<evidence type="ECO:0000256" key="4">
    <source>
        <dbReference type="ARBA" id="ARBA00022989"/>
    </source>
</evidence>
<gene>
    <name evidence="7" type="primary">ybbM_1</name>
    <name evidence="7" type="ORF">NCTC5050_06036</name>
</gene>
<keyword evidence="5 6" id="KW-0472">Membrane</keyword>
<accession>A0A378BWS7</accession>
<comment type="similarity">
    <text evidence="2">Belongs to the UPF0014 family.</text>
</comment>
<reference evidence="7 8" key="1">
    <citation type="submission" date="2018-06" db="EMBL/GenBank/DDBJ databases">
        <authorList>
            <consortium name="Pathogen Informatics"/>
            <person name="Doyle S."/>
        </authorList>
    </citation>
    <scope>NUCLEOTIDE SEQUENCE [LARGE SCALE GENOMIC DNA]</scope>
    <source>
        <strain evidence="7 8">NCTC5050</strain>
    </source>
</reference>
<name>A0A378BWS7_KLEPO</name>
<evidence type="ECO:0000313" key="8">
    <source>
        <dbReference type="Proteomes" id="UP000255382"/>
    </source>
</evidence>
<keyword evidence="4 6" id="KW-1133">Transmembrane helix</keyword>
<evidence type="ECO:0000256" key="6">
    <source>
        <dbReference type="SAM" id="Phobius"/>
    </source>
</evidence>
<comment type="subcellular location">
    <subcellularLocation>
        <location evidence="1">Membrane</location>
        <topology evidence="1">Multi-pass membrane protein</topology>
    </subcellularLocation>
</comment>
<dbReference type="PANTHER" id="PTHR30028">
    <property type="entry name" value="UPF0014 INNER MEMBRANE PROTEIN YBBM-RELATED"/>
    <property type="match status" value="1"/>
</dbReference>
<organism evidence="7 8">
    <name type="scientific">Klebsiella pneumoniae subsp. ozaenae</name>
    <dbReference type="NCBI Taxonomy" id="574"/>
    <lineage>
        <taxon>Bacteria</taxon>
        <taxon>Pseudomonadati</taxon>
        <taxon>Pseudomonadota</taxon>
        <taxon>Gammaproteobacteria</taxon>
        <taxon>Enterobacterales</taxon>
        <taxon>Enterobacteriaceae</taxon>
        <taxon>Klebsiella/Raoultella group</taxon>
        <taxon>Klebsiella</taxon>
        <taxon>Klebsiella pneumoniae complex</taxon>
    </lineage>
</organism>
<feature type="transmembrane region" description="Helical" evidence="6">
    <location>
        <begin position="12"/>
        <end position="32"/>
    </location>
</feature>
<evidence type="ECO:0000256" key="3">
    <source>
        <dbReference type="ARBA" id="ARBA00022692"/>
    </source>
</evidence>
<dbReference type="Pfam" id="PF03649">
    <property type="entry name" value="UPF0014"/>
    <property type="match status" value="1"/>
</dbReference>
<dbReference type="EMBL" id="UGLZ01000005">
    <property type="protein sequence ID" value="STV55647.1"/>
    <property type="molecule type" value="Genomic_DNA"/>
</dbReference>
<dbReference type="GO" id="GO:0005886">
    <property type="term" value="C:plasma membrane"/>
    <property type="evidence" value="ECO:0007669"/>
    <property type="project" value="TreeGrafter"/>
</dbReference>
<evidence type="ECO:0000256" key="2">
    <source>
        <dbReference type="ARBA" id="ARBA00005268"/>
    </source>
</evidence>
<dbReference type="InterPro" id="IPR005226">
    <property type="entry name" value="UPF0014_fam"/>
</dbReference>
<protein>
    <submittedName>
        <fullName evidence="7">YbbM seven transmembrane helix protein</fullName>
    </submittedName>
</protein>
<evidence type="ECO:0000256" key="5">
    <source>
        <dbReference type="ARBA" id="ARBA00023136"/>
    </source>
</evidence>
<keyword evidence="8" id="KW-1185">Reference proteome</keyword>
<sequence>MFSGSIAFVPMQVIPIAGMVAGNAMVAVGLCYNNMGQRFSSEQQQIQEKLSLGATPKMASARLIRESIRASLIPTVDSAKNGRSGELAWDDVGADFCRY</sequence>
<dbReference type="Proteomes" id="UP000255382">
    <property type="component" value="Unassembled WGS sequence"/>
</dbReference>
<evidence type="ECO:0000313" key="7">
    <source>
        <dbReference type="EMBL" id="STV55647.1"/>
    </source>
</evidence>
<keyword evidence="3 6" id="KW-0812">Transmembrane</keyword>
<evidence type="ECO:0000256" key="1">
    <source>
        <dbReference type="ARBA" id="ARBA00004141"/>
    </source>
</evidence>
<dbReference type="AlphaFoldDB" id="A0A378BWS7"/>
<proteinExistence type="inferred from homology"/>
<dbReference type="PANTHER" id="PTHR30028:SF0">
    <property type="entry name" value="PROTEIN ALUMINUM SENSITIVE 3"/>
    <property type="match status" value="1"/>
</dbReference>